<accession>A0A8S5PUE9</accession>
<protein>
    <submittedName>
        <fullName evidence="1">Putative head tail adaptor</fullName>
    </submittedName>
</protein>
<dbReference type="Pfam" id="PF05521">
    <property type="entry name" value="Phage_HCP"/>
    <property type="match status" value="1"/>
</dbReference>
<dbReference type="Gene3D" id="2.40.10.270">
    <property type="entry name" value="Bacteriophage SPP1 head-tail adaptor protein"/>
    <property type="match status" value="1"/>
</dbReference>
<dbReference type="InterPro" id="IPR038666">
    <property type="entry name" value="SSP1_head-tail_sf"/>
</dbReference>
<name>A0A8S5PUE9_9CAUD</name>
<dbReference type="NCBIfam" id="TIGR01563">
    <property type="entry name" value="gp16_SPP1"/>
    <property type="match status" value="1"/>
</dbReference>
<proteinExistence type="predicted"/>
<evidence type="ECO:0000313" key="1">
    <source>
        <dbReference type="EMBL" id="DAE10101.1"/>
    </source>
</evidence>
<organism evidence="1">
    <name type="scientific">Siphoviridae sp. ctGuJ10</name>
    <dbReference type="NCBI Taxonomy" id="2825418"/>
    <lineage>
        <taxon>Viruses</taxon>
        <taxon>Duplodnaviria</taxon>
        <taxon>Heunggongvirae</taxon>
        <taxon>Uroviricota</taxon>
        <taxon>Caudoviricetes</taxon>
    </lineage>
</organism>
<reference evidence="1" key="1">
    <citation type="journal article" date="2021" name="Proc. Natl. Acad. Sci. U.S.A.">
        <title>A Catalog of Tens of Thousands of Viruses from Human Metagenomes Reveals Hidden Associations with Chronic Diseases.</title>
        <authorList>
            <person name="Tisza M.J."/>
            <person name="Buck C.B."/>
        </authorList>
    </citation>
    <scope>NUCLEOTIDE SEQUENCE</scope>
    <source>
        <strain evidence="1">CtGuJ10</strain>
    </source>
</reference>
<dbReference type="InterPro" id="IPR008767">
    <property type="entry name" value="Phage_SPP1_head-tail_adaptor"/>
</dbReference>
<sequence length="108" mass="12533">MEINSLNINKPIIIELLDDNEEWKEYYKCRAHVQFIGGNENISSGAEQSNTETLFAIRYCKKASQIEFDTQSYRIRFNGAIFDLTSCDNDGYRNVLIVMKGKGQRERN</sequence>
<dbReference type="EMBL" id="BK015503">
    <property type="protein sequence ID" value="DAE10101.1"/>
    <property type="molecule type" value="Genomic_DNA"/>
</dbReference>